<protein>
    <submittedName>
        <fullName evidence="5">Acyl-CoA dehydrogenase</fullName>
    </submittedName>
</protein>
<organism evidence="5 6">
    <name type="scientific">Streptomyces genisteinicus</name>
    <dbReference type="NCBI Taxonomy" id="2768068"/>
    <lineage>
        <taxon>Bacteria</taxon>
        <taxon>Bacillati</taxon>
        <taxon>Actinomycetota</taxon>
        <taxon>Actinomycetes</taxon>
        <taxon>Kitasatosporales</taxon>
        <taxon>Streptomycetaceae</taxon>
        <taxon>Streptomyces</taxon>
    </lineage>
</organism>
<dbReference type="InterPro" id="IPR036250">
    <property type="entry name" value="AcylCo_DH-like_C"/>
</dbReference>
<reference evidence="5 6" key="1">
    <citation type="submission" date="2020-08" db="EMBL/GenBank/DDBJ databases">
        <title>A novel species.</title>
        <authorList>
            <person name="Gao J."/>
        </authorList>
    </citation>
    <scope>NUCLEOTIDE SEQUENCE [LARGE SCALE GENOMIC DNA]</scope>
    <source>
        <strain evidence="5 6">CRPJ-33</strain>
    </source>
</reference>
<dbReference type="Pfam" id="PF00441">
    <property type="entry name" value="Acyl-CoA_dh_1"/>
    <property type="match status" value="1"/>
</dbReference>
<evidence type="ECO:0000256" key="3">
    <source>
        <dbReference type="ARBA" id="ARBA00022827"/>
    </source>
</evidence>
<dbReference type="Gene3D" id="1.20.140.10">
    <property type="entry name" value="Butyryl-CoA Dehydrogenase, subunit A, domain 3"/>
    <property type="match status" value="1"/>
</dbReference>
<dbReference type="RefSeq" id="WP_187744137.1">
    <property type="nucleotide sequence ID" value="NZ_CP060825.1"/>
</dbReference>
<keyword evidence="2" id="KW-0285">Flavoprotein</keyword>
<evidence type="ECO:0000256" key="2">
    <source>
        <dbReference type="ARBA" id="ARBA00022630"/>
    </source>
</evidence>
<evidence type="ECO:0000259" key="4">
    <source>
        <dbReference type="Pfam" id="PF00441"/>
    </source>
</evidence>
<dbReference type="EMBL" id="CP060825">
    <property type="protein sequence ID" value="QNP67084.1"/>
    <property type="molecule type" value="Genomic_DNA"/>
</dbReference>
<gene>
    <name evidence="5" type="ORF">IAG43_32110</name>
</gene>
<sequence length="573" mass="63626">MSDSLLFNPRTYDPAHFDPETRRLLRATVDWFESRGKRRLIEDYRTRAWLGDFLGFAAREGLFATFLTPAAEAAGSPDKRWDTARIAALNEILGFYGLDYWYAWQVTVLGLGPVWQSGNADARARAAALLDQGEVFAFGLSEKAHGADIYSTDMLLEPDGHGGFRANGAKYYIGNGNKAGLVSVFGRRTDVEGPDGYVFFAADSRHTAYHLVKNVVDSSKYVSEFRLEDYPVAPGDVLHTGRAAFDAALNTVNVGKFNLCTASIGICEHAMYEAVTHAHNRILYGRPVTAFPHVRRELTDAYARLAGMKLFSDRAVDYFRTAGPDDRRYLLFNPMTKMKVTTEGEKVVDLLWDVIAAKGFEKDTYFGQAAVEIRGLPKLEGTVHVNLALILKFLRNHLLDPAEFPPVPTRHDAADDDFLFRQGPARGLGSVRFHDWRPAFDAHQHLPNVARFREQADALCEFVRTAAPDEAQSRDLDLLLAVGQLFALVVHGQLVLEQASATGTDEDVLDELFAVLVRDFSAYAVELHGKDSATAAQQTWALGAVRRPVVDESRSARVWARVEALSGAYEMAE</sequence>
<dbReference type="InterPro" id="IPR009100">
    <property type="entry name" value="AcylCoA_DH/oxidase_NM_dom_sf"/>
</dbReference>
<comment type="similarity">
    <text evidence="1">Belongs to the acyl-CoA dehydrogenase family.</text>
</comment>
<dbReference type="PANTHER" id="PTHR43884">
    <property type="entry name" value="ACYL-COA DEHYDROGENASE"/>
    <property type="match status" value="1"/>
</dbReference>
<feature type="domain" description="Acyl-CoA dehydrogenase/oxidase C-terminal" evidence="4">
    <location>
        <begin position="245"/>
        <end position="392"/>
    </location>
</feature>
<dbReference type="KEGG" id="sgj:IAG43_32110"/>
<keyword evidence="6" id="KW-1185">Reference proteome</keyword>
<name>A0A7H0I2R8_9ACTN</name>
<evidence type="ECO:0000256" key="1">
    <source>
        <dbReference type="ARBA" id="ARBA00009347"/>
    </source>
</evidence>
<dbReference type="SUPFAM" id="SSF56645">
    <property type="entry name" value="Acyl-CoA dehydrogenase NM domain-like"/>
    <property type="match status" value="1"/>
</dbReference>
<proteinExistence type="inferred from homology"/>
<dbReference type="Proteomes" id="UP000516230">
    <property type="component" value="Chromosome"/>
</dbReference>
<evidence type="ECO:0000313" key="6">
    <source>
        <dbReference type="Proteomes" id="UP000516230"/>
    </source>
</evidence>
<accession>A0A7H0I2R8</accession>
<evidence type="ECO:0000313" key="5">
    <source>
        <dbReference type="EMBL" id="QNP67084.1"/>
    </source>
</evidence>
<dbReference type="PANTHER" id="PTHR43884:SF19">
    <property type="entry name" value="ACYL-COA DEHYDROGENASE FADE4-RELATED"/>
    <property type="match status" value="1"/>
</dbReference>
<keyword evidence="3" id="KW-0274">FAD</keyword>
<dbReference type="SUPFAM" id="SSF47203">
    <property type="entry name" value="Acyl-CoA dehydrogenase C-terminal domain-like"/>
    <property type="match status" value="1"/>
</dbReference>
<dbReference type="InterPro" id="IPR009075">
    <property type="entry name" value="AcylCo_DH/oxidase_C"/>
</dbReference>
<dbReference type="GO" id="GO:0005886">
    <property type="term" value="C:plasma membrane"/>
    <property type="evidence" value="ECO:0007669"/>
    <property type="project" value="TreeGrafter"/>
</dbReference>
<dbReference type="Gene3D" id="2.40.110.10">
    <property type="entry name" value="Butyryl-CoA Dehydrogenase, subunit A, domain 2"/>
    <property type="match status" value="1"/>
</dbReference>
<dbReference type="AlphaFoldDB" id="A0A7H0I2R8"/>
<dbReference type="InterPro" id="IPR046373">
    <property type="entry name" value="Acyl-CoA_Oxase/DH_mid-dom_sf"/>
</dbReference>
<dbReference type="GO" id="GO:0003995">
    <property type="term" value="F:acyl-CoA dehydrogenase activity"/>
    <property type="evidence" value="ECO:0007669"/>
    <property type="project" value="TreeGrafter"/>
</dbReference>